<dbReference type="Pfam" id="PF13567">
    <property type="entry name" value="DUF4131"/>
    <property type="match status" value="1"/>
</dbReference>
<dbReference type="Proteomes" id="UP001238467">
    <property type="component" value="Unassembled WGS sequence"/>
</dbReference>
<organism evidence="10 11">
    <name type="scientific">Ancylobacter vacuolatus</name>
    <dbReference type="NCBI Taxonomy" id="223389"/>
    <lineage>
        <taxon>Bacteria</taxon>
        <taxon>Pseudomonadati</taxon>
        <taxon>Pseudomonadota</taxon>
        <taxon>Alphaproteobacteria</taxon>
        <taxon>Hyphomicrobiales</taxon>
        <taxon>Xanthobacteraceae</taxon>
        <taxon>Ancylobacter</taxon>
    </lineage>
</organism>
<comment type="caution">
    <text evidence="10">The sequence shown here is derived from an EMBL/GenBank/DDBJ whole genome shotgun (WGS) entry which is preliminary data.</text>
</comment>
<evidence type="ECO:0000313" key="10">
    <source>
        <dbReference type="EMBL" id="MDQ0345769.1"/>
    </source>
</evidence>
<feature type="transmembrane region" description="Helical" evidence="7">
    <location>
        <begin position="109"/>
        <end position="129"/>
    </location>
</feature>
<evidence type="ECO:0000256" key="4">
    <source>
        <dbReference type="ARBA" id="ARBA00022989"/>
    </source>
</evidence>
<keyword evidence="4 7" id="KW-1133">Transmembrane helix</keyword>
<evidence type="ECO:0000256" key="3">
    <source>
        <dbReference type="ARBA" id="ARBA00022692"/>
    </source>
</evidence>
<feature type="domain" description="DUF4131" evidence="9">
    <location>
        <begin position="84"/>
        <end position="234"/>
    </location>
</feature>
<feature type="transmembrane region" description="Helical" evidence="7">
    <location>
        <begin position="412"/>
        <end position="436"/>
    </location>
</feature>
<dbReference type="RefSeq" id="WP_307056637.1">
    <property type="nucleotide sequence ID" value="NZ_JAUSUH010000001.1"/>
</dbReference>
<keyword evidence="2" id="KW-1003">Cell membrane</keyword>
<feature type="region of interest" description="Disordered" evidence="6">
    <location>
        <begin position="721"/>
        <end position="794"/>
    </location>
</feature>
<evidence type="ECO:0000256" key="2">
    <source>
        <dbReference type="ARBA" id="ARBA00022475"/>
    </source>
</evidence>
<feature type="transmembrane region" description="Helical" evidence="7">
    <location>
        <begin position="339"/>
        <end position="357"/>
    </location>
</feature>
<feature type="transmembrane region" description="Helical" evidence="7">
    <location>
        <begin position="304"/>
        <end position="327"/>
    </location>
</feature>
<feature type="transmembrane region" description="Helical" evidence="7">
    <location>
        <begin position="542"/>
        <end position="560"/>
    </location>
</feature>
<feature type="transmembrane region" description="Helical" evidence="7">
    <location>
        <begin position="369"/>
        <end position="400"/>
    </location>
</feature>
<gene>
    <name evidence="10" type="ORF">J2S76_000170</name>
</gene>
<evidence type="ECO:0000259" key="8">
    <source>
        <dbReference type="Pfam" id="PF03772"/>
    </source>
</evidence>
<dbReference type="InterPro" id="IPR052159">
    <property type="entry name" value="Competence_DNA_uptake"/>
</dbReference>
<feature type="region of interest" description="Disordered" evidence="6">
    <location>
        <begin position="1"/>
        <end position="20"/>
    </location>
</feature>
<dbReference type="Pfam" id="PF03772">
    <property type="entry name" value="Competence"/>
    <property type="match status" value="1"/>
</dbReference>
<name>A0ABU0DBH0_9HYPH</name>
<evidence type="ECO:0000313" key="11">
    <source>
        <dbReference type="Proteomes" id="UP001238467"/>
    </source>
</evidence>
<feature type="compositionally biased region" description="Low complexity" evidence="6">
    <location>
        <begin position="741"/>
        <end position="779"/>
    </location>
</feature>
<comment type="subcellular location">
    <subcellularLocation>
        <location evidence="1">Cell membrane</location>
        <topology evidence="1">Multi-pass membrane protein</topology>
    </subcellularLocation>
</comment>
<dbReference type="EMBL" id="JAUSUH010000001">
    <property type="protein sequence ID" value="MDQ0345769.1"/>
    <property type="molecule type" value="Genomic_DNA"/>
</dbReference>
<dbReference type="NCBIfam" id="TIGR00360">
    <property type="entry name" value="ComEC_N-term"/>
    <property type="match status" value="1"/>
</dbReference>
<accession>A0ABU0DBH0</accession>
<evidence type="ECO:0000256" key="7">
    <source>
        <dbReference type="SAM" id="Phobius"/>
    </source>
</evidence>
<reference evidence="10 11" key="1">
    <citation type="submission" date="2023-07" db="EMBL/GenBank/DDBJ databases">
        <title>Genomic Encyclopedia of Type Strains, Phase IV (KMG-IV): sequencing the most valuable type-strain genomes for metagenomic binning, comparative biology and taxonomic classification.</title>
        <authorList>
            <person name="Goeker M."/>
        </authorList>
    </citation>
    <scope>NUCLEOTIDE SEQUENCE [LARGE SCALE GENOMIC DNA]</scope>
    <source>
        <strain evidence="10 11">DSM 1277</strain>
    </source>
</reference>
<feature type="transmembrane region" description="Helical" evidence="7">
    <location>
        <begin position="480"/>
        <end position="508"/>
    </location>
</feature>
<evidence type="ECO:0000256" key="1">
    <source>
        <dbReference type="ARBA" id="ARBA00004651"/>
    </source>
</evidence>
<keyword evidence="3 7" id="KW-0812">Transmembrane</keyword>
<dbReference type="InterPro" id="IPR025405">
    <property type="entry name" value="DUF4131"/>
</dbReference>
<feature type="transmembrane region" description="Helical" evidence="7">
    <location>
        <begin position="61"/>
        <end position="78"/>
    </location>
</feature>
<feature type="domain" description="ComEC/Rec2-related protein" evidence="8">
    <location>
        <begin position="280"/>
        <end position="563"/>
    </location>
</feature>
<feature type="transmembrane region" description="Helical" evidence="7">
    <location>
        <begin position="565"/>
        <end position="583"/>
    </location>
</feature>
<dbReference type="PANTHER" id="PTHR30619">
    <property type="entry name" value="DNA INTERNALIZATION/COMPETENCE PROTEIN COMEC/REC2"/>
    <property type="match status" value="1"/>
</dbReference>
<proteinExistence type="predicted"/>
<protein>
    <submittedName>
        <fullName evidence="10">Competence protein ComEC</fullName>
    </submittedName>
</protein>
<feature type="transmembrane region" description="Helical" evidence="7">
    <location>
        <begin position="84"/>
        <end position="102"/>
    </location>
</feature>
<dbReference type="PANTHER" id="PTHR30619:SF1">
    <property type="entry name" value="RECOMBINATION PROTEIN 2"/>
    <property type="match status" value="1"/>
</dbReference>
<sequence>MHVPPHQGPRDAPRQRARAAVVGEGQARRHPTHWRLPGLSLAGLWQGVATALERELDDRRGFLFLPIGFAAGAALYFAAPQEPLPYAGFVPALAFAGLAVLARARPFAFHLMALLAVLAAGFAVAALQVQLMAHPVLGRTLNAVEVRGYVEAAELRPRGSRITLAVTGMERAGVEMPQRVRVTLAGRQPPAVGSHVTLRATFGPPPGPSYPGGFDFGRAIWLDGIGATGYALGRPQLSPASTPPPPGLALTTWLDGTRRAIAARIRAALPGEEGGVAIALVTGLRDAVPESIEESMRISGLSHVLSISGLHMALVASSVFFLARALLALVPDLALYRPIKAWAALPAMLSASFYLLLSGAEVPTQRAYVMTLLVLAGIVLGRPALTVRTLAVAALVLLALSPRAVLDPGAQMSFAATLGLIGAYERFAFLITQPSAKAGRWLGLPGRYIAALVLASLAAGLTTAPYAAYHFQRLAPLSLVANLGAMPVVSFVVMPAGLAGSILMPFGWDDPAWRLMGWGLARMSDISDLVAALPGADRGVPAMPMASLVLFSLGLMVLCLARTRLVLLAPLLALAGFVMAATAPRPDLLVDAEARTVAVRGGDGALAFMGDRDAGVGGRFAVEQWLSADGQRPRFGTGDLTKAAACDRLGCTLPLPDGRLVVVSRDRDSLEDDCRLAAVLVTPFAPPLDCAATVIYRDARTAIGGVAGTLMPDGSLALASARPAQGTRPWEPKAPRPPPSGAERAGGARASPGSKIASKPAAAPAPTTSGPAEATGAPPLSSPETAPPADDDPQ</sequence>
<evidence type="ECO:0000259" key="9">
    <source>
        <dbReference type="Pfam" id="PF13567"/>
    </source>
</evidence>
<evidence type="ECO:0000256" key="6">
    <source>
        <dbReference type="SAM" id="MobiDB-lite"/>
    </source>
</evidence>
<keyword evidence="11" id="KW-1185">Reference proteome</keyword>
<evidence type="ECO:0000256" key="5">
    <source>
        <dbReference type="ARBA" id="ARBA00023136"/>
    </source>
</evidence>
<dbReference type="InterPro" id="IPR004477">
    <property type="entry name" value="ComEC_N"/>
</dbReference>
<feature type="transmembrane region" description="Helical" evidence="7">
    <location>
        <begin position="448"/>
        <end position="468"/>
    </location>
</feature>
<keyword evidence="5 7" id="KW-0472">Membrane</keyword>